<proteinExistence type="predicted"/>
<dbReference type="EMBL" id="OOIL02000426">
    <property type="protein sequence ID" value="VFQ64762.1"/>
    <property type="molecule type" value="Genomic_DNA"/>
</dbReference>
<name>A0A484KRT3_9ASTE</name>
<dbReference type="AlphaFoldDB" id="A0A484KRT3"/>
<reference evidence="1 2" key="1">
    <citation type="submission" date="2018-04" db="EMBL/GenBank/DDBJ databases">
        <authorList>
            <person name="Vogel A."/>
        </authorList>
    </citation>
    <scope>NUCLEOTIDE SEQUENCE [LARGE SCALE GENOMIC DNA]</scope>
</reference>
<keyword evidence="2" id="KW-1185">Reference proteome</keyword>
<protein>
    <submittedName>
        <fullName evidence="1">Uncharacterized protein</fullName>
    </submittedName>
</protein>
<sequence length="169" mass="18507">MMKAIRNLFGAPLAPPDLAPTTTLHNPTSYSIESVDRTIVDSMSVPEIDDNDVSIKAVVHVFPSDLIDVDTPVAASGTGEAVKDQTLSNVIIAYSSMPLSKIAQVADANYMKADNSQSLDIIENPGHANIIEFRYRIPPRVVMIMSSSGYNLWVNIFSLVQKHEWEPPP</sequence>
<organism evidence="1 2">
    <name type="scientific">Cuscuta campestris</name>
    <dbReference type="NCBI Taxonomy" id="132261"/>
    <lineage>
        <taxon>Eukaryota</taxon>
        <taxon>Viridiplantae</taxon>
        <taxon>Streptophyta</taxon>
        <taxon>Embryophyta</taxon>
        <taxon>Tracheophyta</taxon>
        <taxon>Spermatophyta</taxon>
        <taxon>Magnoliopsida</taxon>
        <taxon>eudicotyledons</taxon>
        <taxon>Gunneridae</taxon>
        <taxon>Pentapetalae</taxon>
        <taxon>asterids</taxon>
        <taxon>lamiids</taxon>
        <taxon>Solanales</taxon>
        <taxon>Convolvulaceae</taxon>
        <taxon>Cuscuteae</taxon>
        <taxon>Cuscuta</taxon>
        <taxon>Cuscuta subgen. Grammica</taxon>
        <taxon>Cuscuta sect. Cleistogrammica</taxon>
    </lineage>
</organism>
<evidence type="ECO:0000313" key="2">
    <source>
        <dbReference type="Proteomes" id="UP000595140"/>
    </source>
</evidence>
<dbReference type="Proteomes" id="UP000595140">
    <property type="component" value="Unassembled WGS sequence"/>
</dbReference>
<accession>A0A484KRT3</accession>
<evidence type="ECO:0000313" key="1">
    <source>
        <dbReference type="EMBL" id="VFQ64762.1"/>
    </source>
</evidence>
<gene>
    <name evidence="1" type="ORF">CCAM_LOCUS6538</name>
</gene>